<dbReference type="GO" id="GO:0003677">
    <property type="term" value="F:DNA binding"/>
    <property type="evidence" value="ECO:0007669"/>
    <property type="project" value="UniProtKB-UniRule"/>
</dbReference>
<dbReference type="PANTHER" id="PTHR36432">
    <property type="match status" value="1"/>
</dbReference>
<accession>A0AAP3DIS2</accession>
<dbReference type="InterPro" id="IPR052731">
    <property type="entry name" value="B_subtilis_Trans_State_Reg"/>
</dbReference>
<dbReference type="PROSITE" id="PS51740">
    <property type="entry name" value="SPOVT_ABRB"/>
    <property type="match status" value="1"/>
</dbReference>
<name>A0AAP3DIS2_BRELA</name>
<dbReference type="InterPro" id="IPR037914">
    <property type="entry name" value="SpoVT-AbrB_sf"/>
</dbReference>
<proteinExistence type="predicted"/>
<dbReference type="Pfam" id="PF04014">
    <property type="entry name" value="MazE_antitoxin"/>
    <property type="match status" value="1"/>
</dbReference>
<dbReference type="SUPFAM" id="SSF89447">
    <property type="entry name" value="AbrB/MazE/MraZ-like"/>
    <property type="match status" value="1"/>
</dbReference>
<evidence type="ECO:0000259" key="2">
    <source>
        <dbReference type="PROSITE" id="PS51740"/>
    </source>
</evidence>
<dbReference type="AlphaFoldDB" id="A0AAP3DIS2"/>
<dbReference type="SMART" id="SM00966">
    <property type="entry name" value="SpoVT_AbrB"/>
    <property type="match status" value="1"/>
</dbReference>
<dbReference type="PANTHER" id="PTHR36432:SF4">
    <property type="entry name" value="TRANSITION STATE REGULATOR ABH-RELATED"/>
    <property type="match status" value="1"/>
</dbReference>
<sequence>MKATGIIRSTDHLGRIVIPKELRRLYDIEFGTPFEIFVDDDQIILKKYEPGCVLCGGLEELALHKSGKRVCKECLDS</sequence>
<protein>
    <submittedName>
        <fullName evidence="3">AbrB/MazE/SpoVT family DNA-binding domain-containing protein</fullName>
    </submittedName>
</protein>
<evidence type="ECO:0000256" key="1">
    <source>
        <dbReference type="PROSITE-ProRule" id="PRU01076"/>
    </source>
</evidence>
<feature type="domain" description="SpoVT-AbrB" evidence="2">
    <location>
        <begin position="5"/>
        <end position="50"/>
    </location>
</feature>
<dbReference type="EMBL" id="JAPTNE010000024">
    <property type="protein sequence ID" value="MCZ0808762.1"/>
    <property type="molecule type" value="Genomic_DNA"/>
</dbReference>
<dbReference type="InterPro" id="IPR007159">
    <property type="entry name" value="SpoVT-AbrB_dom"/>
</dbReference>
<dbReference type="Proteomes" id="UP001077662">
    <property type="component" value="Unassembled WGS sequence"/>
</dbReference>
<evidence type="ECO:0000313" key="3">
    <source>
        <dbReference type="EMBL" id="MCZ0808762.1"/>
    </source>
</evidence>
<reference evidence="3" key="1">
    <citation type="submission" date="2022-09" db="EMBL/GenBank/DDBJ databases">
        <title>Genome analysis and characterization of larvicidal activity of Brevibacillus strains.</title>
        <authorList>
            <person name="Patrusheva E.V."/>
            <person name="Izotova A.O."/>
            <person name="Toshchakov S.V."/>
            <person name="Sineoky S.P."/>
        </authorList>
    </citation>
    <scope>NUCLEOTIDE SEQUENCE</scope>
    <source>
        <strain evidence="3">VKPM_B-13247</strain>
    </source>
</reference>
<dbReference type="RefSeq" id="WP_258434210.1">
    <property type="nucleotide sequence ID" value="NZ_JANSGW010000024.1"/>
</dbReference>
<dbReference type="Gene3D" id="2.10.260.10">
    <property type="match status" value="1"/>
</dbReference>
<keyword evidence="1 3" id="KW-0238">DNA-binding</keyword>
<comment type="caution">
    <text evidence="3">The sequence shown here is derived from an EMBL/GenBank/DDBJ whole genome shotgun (WGS) entry which is preliminary data.</text>
</comment>
<organism evidence="3 4">
    <name type="scientific">Brevibacillus laterosporus</name>
    <name type="common">Bacillus laterosporus</name>
    <dbReference type="NCBI Taxonomy" id="1465"/>
    <lineage>
        <taxon>Bacteria</taxon>
        <taxon>Bacillati</taxon>
        <taxon>Bacillota</taxon>
        <taxon>Bacilli</taxon>
        <taxon>Bacillales</taxon>
        <taxon>Paenibacillaceae</taxon>
        <taxon>Brevibacillus</taxon>
    </lineage>
</organism>
<gene>
    <name evidence="3" type="ORF">O0554_17895</name>
</gene>
<dbReference type="NCBIfam" id="TIGR01439">
    <property type="entry name" value="lp_hng_hel_AbrB"/>
    <property type="match status" value="1"/>
</dbReference>
<evidence type="ECO:0000313" key="4">
    <source>
        <dbReference type="Proteomes" id="UP001077662"/>
    </source>
</evidence>